<keyword evidence="1" id="KW-0378">Hydrolase</keyword>
<comment type="caution">
    <text evidence="2">The sequence shown here is derived from an EMBL/GenBank/DDBJ whole genome shotgun (WGS) entry which is preliminary data.</text>
</comment>
<evidence type="ECO:0008006" key="4">
    <source>
        <dbReference type="Google" id="ProtNLM"/>
    </source>
</evidence>
<keyword evidence="3" id="KW-1185">Reference proteome</keyword>
<dbReference type="SUPFAM" id="SSF53474">
    <property type="entry name" value="alpha/beta-Hydrolases"/>
    <property type="match status" value="1"/>
</dbReference>
<evidence type="ECO:0000313" key="2">
    <source>
        <dbReference type="EMBL" id="KAL0575578.1"/>
    </source>
</evidence>
<proteinExistence type="predicted"/>
<dbReference type="PANTHER" id="PTHR48081:SF31">
    <property type="entry name" value="STERYL ACETYL HYDROLASE MUG81-RELATED"/>
    <property type="match status" value="1"/>
</dbReference>
<sequence>MRVLEKFGDVSFLEKVQIWVVLLRLPVILAWKLLISPFSEYTRHKTWRQVLGAAAYRACVLSIPQMQYIHGQRQTIECYKQWSAKRGLPVNIENAGGEDAKMLWVGEKRTDRVIYYLHGGGYALPLADYGLSFWRYVQEQLGKRGLETGVVVLKYALIPDAPFPTVLRQAVRGLQHLIDSGVHPDNIQLVGDSAGGNLILQLLSHLLHPLPDVPTLTRDNIKLKGACLVSPWVSFRDEDHTHILHDSTDIIRVRSILEFGEYALRDVQESQMHYIELIQAPESWWSGLDSKVDRVLLTAGGAECFKEDIVKMEKSIGRHHGGVTLLIQEHGVHVEPYVDFLVGERKLVAITSDIVDWISAGFLAAN</sequence>
<evidence type="ECO:0000256" key="1">
    <source>
        <dbReference type="ARBA" id="ARBA00022801"/>
    </source>
</evidence>
<reference evidence="2 3" key="1">
    <citation type="submission" date="2024-02" db="EMBL/GenBank/DDBJ databases">
        <title>A draft genome for the cacao thread blight pathogen Marasmius crinis-equi.</title>
        <authorList>
            <person name="Cohen S.P."/>
            <person name="Baruah I.K."/>
            <person name="Amoako-Attah I."/>
            <person name="Bukari Y."/>
            <person name="Meinhardt L.W."/>
            <person name="Bailey B.A."/>
        </authorList>
    </citation>
    <scope>NUCLEOTIDE SEQUENCE [LARGE SCALE GENOMIC DNA]</scope>
    <source>
        <strain evidence="2 3">GH-76</strain>
    </source>
</reference>
<organism evidence="2 3">
    <name type="scientific">Marasmius crinis-equi</name>
    <dbReference type="NCBI Taxonomy" id="585013"/>
    <lineage>
        <taxon>Eukaryota</taxon>
        <taxon>Fungi</taxon>
        <taxon>Dikarya</taxon>
        <taxon>Basidiomycota</taxon>
        <taxon>Agaricomycotina</taxon>
        <taxon>Agaricomycetes</taxon>
        <taxon>Agaricomycetidae</taxon>
        <taxon>Agaricales</taxon>
        <taxon>Marasmiineae</taxon>
        <taxon>Marasmiaceae</taxon>
        <taxon>Marasmius</taxon>
    </lineage>
</organism>
<accession>A0ABR3FJL1</accession>
<evidence type="ECO:0000313" key="3">
    <source>
        <dbReference type="Proteomes" id="UP001465976"/>
    </source>
</evidence>
<dbReference type="PANTHER" id="PTHR48081">
    <property type="entry name" value="AB HYDROLASE SUPERFAMILY PROTEIN C4A8.06C"/>
    <property type="match status" value="1"/>
</dbReference>
<protein>
    <recommendedName>
        <fullName evidence="4">Alpha/beta hydrolase fold-3 domain-containing protein</fullName>
    </recommendedName>
</protein>
<dbReference type="Pfam" id="PF10340">
    <property type="entry name" value="Say1_Mug180"/>
    <property type="match status" value="1"/>
</dbReference>
<dbReference type="Gene3D" id="3.40.50.1820">
    <property type="entry name" value="alpha/beta hydrolase"/>
    <property type="match status" value="1"/>
</dbReference>
<name>A0ABR3FJL1_9AGAR</name>
<dbReference type="EMBL" id="JBAHYK010000292">
    <property type="protein sequence ID" value="KAL0575578.1"/>
    <property type="molecule type" value="Genomic_DNA"/>
</dbReference>
<dbReference type="InterPro" id="IPR029058">
    <property type="entry name" value="AB_hydrolase_fold"/>
</dbReference>
<dbReference type="Proteomes" id="UP001465976">
    <property type="component" value="Unassembled WGS sequence"/>
</dbReference>
<dbReference type="InterPro" id="IPR050300">
    <property type="entry name" value="GDXG_lipolytic_enzyme"/>
</dbReference>
<gene>
    <name evidence="2" type="ORF">V5O48_006394</name>
</gene>
<dbReference type="InterPro" id="IPR019436">
    <property type="entry name" value="Say1-like"/>
</dbReference>